<evidence type="ECO:0000313" key="1">
    <source>
        <dbReference type="EMBL" id="GFU00809.1"/>
    </source>
</evidence>
<comment type="caution">
    <text evidence="1">The sequence shown here is derived from an EMBL/GenBank/DDBJ whole genome shotgun (WGS) entry which is preliminary data.</text>
</comment>
<protein>
    <submittedName>
        <fullName evidence="1">Uncharacterized protein</fullName>
    </submittedName>
</protein>
<feature type="non-terminal residue" evidence="1">
    <location>
        <position position="43"/>
    </location>
</feature>
<sequence>MEAALSRMKTIQAVLQGESKGKTTSEPSLRFVAVSATFPNVED</sequence>
<evidence type="ECO:0000313" key="2">
    <source>
        <dbReference type="Proteomes" id="UP000887013"/>
    </source>
</evidence>
<accession>A0A8X6Q169</accession>
<reference evidence="1" key="1">
    <citation type="submission" date="2020-08" db="EMBL/GenBank/DDBJ databases">
        <title>Multicomponent nature underlies the extraordinary mechanical properties of spider dragline silk.</title>
        <authorList>
            <person name="Kono N."/>
            <person name="Nakamura H."/>
            <person name="Mori M."/>
            <person name="Yoshida Y."/>
            <person name="Ohtoshi R."/>
            <person name="Malay A.D."/>
            <person name="Moran D.A.P."/>
            <person name="Tomita M."/>
            <person name="Numata K."/>
            <person name="Arakawa K."/>
        </authorList>
    </citation>
    <scope>NUCLEOTIDE SEQUENCE</scope>
</reference>
<proteinExistence type="predicted"/>
<dbReference type="EMBL" id="BMAW01027166">
    <property type="protein sequence ID" value="GFU00809.1"/>
    <property type="molecule type" value="Genomic_DNA"/>
</dbReference>
<gene>
    <name evidence="1" type="ORF">NPIL_233511</name>
</gene>
<name>A0A8X6Q169_NEPPI</name>
<dbReference type="AlphaFoldDB" id="A0A8X6Q169"/>
<dbReference type="Proteomes" id="UP000887013">
    <property type="component" value="Unassembled WGS sequence"/>
</dbReference>
<dbReference type="OrthoDB" id="6429642at2759"/>
<keyword evidence="2" id="KW-1185">Reference proteome</keyword>
<organism evidence="1 2">
    <name type="scientific">Nephila pilipes</name>
    <name type="common">Giant wood spider</name>
    <name type="synonym">Nephila maculata</name>
    <dbReference type="NCBI Taxonomy" id="299642"/>
    <lineage>
        <taxon>Eukaryota</taxon>
        <taxon>Metazoa</taxon>
        <taxon>Ecdysozoa</taxon>
        <taxon>Arthropoda</taxon>
        <taxon>Chelicerata</taxon>
        <taxon>Arachnida</taxon>
        <taxon>Araneae</taxon>
        <taxon>Araneomorphae</taxon>
        <taxon>Entelegynae</taxon>
        <taxon>Araneoidea</taxon>
        <taxon>Nephilidae</taxon>
        <taxon>Nephila</taxon>
    </lineage>
</organism>